<feature type="coiled-coil region" evidence="6">
    <location>
        <begin position="623"/>
        <end position="664"/>
    </location>
</feature>
<protein>
    <recommendedName>
        <fullName evidence="6">Chromosome partition protein Smc</fullName>
    </recommendedName>
</protein>
<evidence type="ECO:0000313" key="9">
    <source>
        <dbReference type="EMBL" id="AGK06247.1"/>
    </source>
</evidence>
<feature type="coiled-coil region" evidence="6">
    <location>
        <begin position="711"/>
        <end position="812"/>
    </location>
</feature>
<reference evidence="9 11" key="3">
    <citation type="submission" date="2013-04" db="EMBL/GenBank/DDBJ databases">
        <authorList>
            <person name="Chin J."/>
            <person name="Alexander D.H."/>
            <person name="Marks P."/>
            <person name="Korlach J."/>
            <person name="Clum A."/>
            <person name="Copeland A."/>
        </authorList>
    </citation>
    <scope>NUCLEOTIDE SEQUENCE [LARGE SCALE GENOMIC DNA]</scope>
    <source>
        <strain evidence="11">ATCC 35948 / DSM 1279 / VKM B-1258 / 21</strain>
        <strain evidence="9">DSM 1279</strain>
    </source>
</reference>
<dbReference type="Pfam" id="PF06470">
    <property type="entry name" value="SMC_hinge"/>
    <property type="match status" value="1"/>
</dbReference>
<dbReference type="EMBL" id="CP005385">
    <property type="protein sequence ID" value="AGK06247.1"/>
    <property type="molecule type" value="Genomic_DNA"/>
</dbReference>
<dbReference type="InterPro" id="IPR003395">
    <property type="entry name" value="RecF/RecN/SMC_N"/>
</dbReference>
<organism evidence="9 11">
    <name type="scientific">Meiothermus ruber (strain ATCC 35948 / DSM 1279 / VKM B-1258 / 21)</name>
    <name type="common">Thermus ruber</name>
    <dbReference type="NCBI Taxonomy" id="504728"/>
    <lineage>
        <taxon>Bacteria</taxon>
        <taxon>Thermotogati</taxon>
        <taxon>Deinococcota</taxon>
        <taxon>Deinococci</taxon>
        <taxon>Thermales</taxon>
        <taxon>Thermaceae</taxon>
        <taxon>Meiothermus</taxon>
    </lineage>
</organism>
<dbReference type="GO" id="GO:0016887">
    <property type="term" value="F:ATP hydrolysis activity"/>
    <property type="evidence" value="ECO:0007669"/>
    <property type="project" value="InterPro"/>
</dbReference>
<dbReference type="GO" id="GO:0006260">
    <property type="term" value="P:DNA replication"/>
    <property type="evidence" value="ECO:0007669"/>
    <property type="project" value="UniProtKB-UniRule"/>
</dbReference>
<sequence>MKIERLFLQGFKSFGERTSLEFGPGVYGIVGPNGSGKSNLVEALRWVVGARAKELRGDEAQALLFHGSDGRPPLGFAEVGLELGGNGKRISLSRRLERDGSSEIRLNSARSTLRQVEQALMGTGLSRSGYAIVGQGEVGQILQAGPEVLLAYLEEAAGLRAVTQASKATQERLQAATLELQTRTQELAERKAIISEKAQQAEAARQAAALAARTLLLRRSVLAARIREAEQEVNSAQQKAQTLEREQAETTQRLQAIEKEKGQALEALEAAQNAHSEALRQAEALSGELKLVEQERASLEGLLRRIAGEIGEGETRLIRLRSLQAPIAPADAPPTPAALQSLQQQLKELQAAIQNEENQIRSAQKAYERFLQAQATYEAQKASFEQMLAQRAALEADQARLEAERTALQAQLSEAQLRESTLRSRLNELVRQEGQASSEARAARSEAGRLEALLRSGADLAEGPKRARASGIPGLMGVVADLIEVPAGLELAVEVALGARMQWVLCEDERAAQAAVQYLKQQGGRATFLPRTLLKPPRARHERLPWTETPGVVGVARHLVQLPLCPEALPTLLGETLVLEHLEAALALVRQHPDHPRIVTLEGELLETSGAITGGRLQKGGQMLALRRRFHDTQSEAARLEAQALALAAQAEQLRAELASLNLTQLQRRQTELDSELKAVRTSLARLPALGGQAQPPQPPEPVLPPNPQRLEALRSEREALGAQLAQQREAEVRWQRYREDQARYATAQNEIAELEARLQHLRGEQAELGQRLAALQSRKDALERDRAQLSLGHLEERLRAARGRTRALSEEETRLIARTNALLSDLEALHLTQARREATIETLQQELSALPPGPIEEGSSRSLARLLAETEAALEALGPVNHLAEQEYALLSEDIARLEVALQESEAAVRKLEAELHQVASAYQERMQQVYGVFKEKFAQYAGALLDAEVELERSTQGLELILKPAGKRTVNLNLLSMGERTMGALAFLFALSEVGEESSGLPIAVLDEVDAPLDEANIQRFCRFLQHFKNQTQFILVTHQKRTMEACDALYGVTTEKGVSRVYSIKREEALA</sequence>
<dbReference type="KEGG" id="mrb:Mrub_1551"/>
<dbReference type="Gene3D" id="3.40.50.300">
    <property type="entry name" value="P-loop containing nucleotide triphosphate hydrolases"/>
    <property type="match status" value="2"/>
</dbReference>
<comment type="function">
    <text evidence="6">Required for chromosome condensation and partitioning.</text>
</comment>
<reference evidence="8 10" key="1">
    <citation type="journal article" date="2010" name="Stand. Genomic Sci.">
        <title>Complete genome sequence of Meiothermus ruber type strain (21).</title>
        <authorList>
            <person name="Tindall B.J."/>
            <person name="Sikorski J."/>
            <person name="Lucas S."/>
            <person name="Goltsman E."/>
            <person name="Copeland A."/>
            <person name="Glavina Del Rio T."/>
            <person name="Nolan M."/>
            <person name="Tice H."/>
            <person name="Cheng J.F."/>
            <person name="Han C."/>
            <person name="Pitluck S."/>
            <person name="Liolios K."/>
            <person name="Ivanova N."/>
            <person name="Mavromatis K."/>
            <person name="Ovchinnikova G."/>
            <person name="Pati A."/>
            <person name="Fahnrich R."/>
            <person name="Goodwin L."/>
            <person name="Chen A."/>
            <person name="Palaniappan K."/>
            <person name="Land M."/>
            <person name="Hauser L."/>
            <person name="Chang Y.J."/>
            <person name="Jeffries C.D."/>
            <person name="Rohde M."/>
            <person name="Goker M."/>
            <person name="Woyke T."/>
            <person name="Bristow J."/>
            <person name="Eisen J.A."/>
            <person name="Markowitz V."/>
            <person name="Hugenholtz P."/>
            <person name="Kyrpides N.C."/>
            <person name="Klenk H.P."/>
            <person name="Lapidus A."/>
        </authorList>
    </citation>
    <scope>NUCLEOTIDE SEQUENCE [LARGE SCALE GENOMIC DNA]</scope>
    <source>
        <strain evidence="10">ATCC 35948 / DSM 1279 / VKM B-1258 / 21</strain>
        <strain evidence="8">DSM 1279</strain>
    </source>
</reference>
<dbReference type="eggNOG" id="COG1196">
    <property type="taxonomic scope" value="Bacteria"/>
</dbReference>
<dbReference type="OrthoDB" id="9808768at2"/>
<evidence type="ECO:0000256" key="5">
    <source>
        <dbReference type="ARBA" id="ARBA00023125"/>
    </source>
</evidence>
<proteinExistence type="inferred from homology"/>
<gene>
    <name evidence="6" type="primary">smc</name>
    <name evidence="8" type="ordered locus">Mrub_1551</name>
    <name evidence="9" type="ORF">K649_14805</name>
</gene>
<dbReference type="Pfam" id="PF02463">
    <property type="entry name" value="SMC_N"/>
    <property type="match status" value="1"/>
</dbReference>
<keyword evidence="2 6" id="KW-0547">Nucleotide-binding</keyword>
<evidence type="ECO:0000313" key="11">
    <source>
        <dbReference type="Proteomes" id="UP000013026"/>
    </source>
</evidence>
<dbReference type="EMBL" id="CP001743">
    <property type="protein sequence ID" value="ADD28313.1"/>
    <property type="molecule type" value="Genomic_DNA"/>
</dbReference>
<dbReference type="Gene3D" id="3.30.70.1620">
    <property type="match status" value="1"/>
</dbReference>
<dbReference type="Gene3D" id="1.20.1060.20">
    <property type="match status" value="1"/>
</dbReference>
<dbReference type="InterPro" id="IPR024704">
    <property type="entry name" value="SMC"/>
</dbReference>
<dbReference type="InterPro" id="IPR010935">
    <property type="entry name" value="SMC_hinge"/>
</dbReference>
<evidence type="ECO:0000256" key="6">
    <source>
        <dbReference type="HAMAP-Rule" id="MF_01894"/>
    </source>
</evidence>
<dbReference type="InterPro" id="IPR036277">
    <property type="entry name" value="SMC_hinge_sf"/>
</dbReference>
<dbReference type="InterPro" id="IPR027417">
    <property type="entry name" value="P-loop_NTPase"/>
</dbReference>
<evidence type="ECO:0000259" key="7">
    <source>
        <dbReference type="SMART" id="SM00968"/>
    </source>
</evidence>
<dbReference type="GO" id="GO:0030261">
    <property type="term" value="P:chromosome condensation"/>
    <property type="evidence" value="ECO:0007669"/>
    <property type="project" value="InterPro"/>
</dbReference>
<dbReference type="PIRSF" id="PIRSF005719">
    <property type="entry name" value="SMC"/>
    <property type="match status" value="1"/>
</dbReference>
<feature type="domain" description="SMC hinge" evidence="7">
    <location>
        <begin position="473"/>
        <end position="589"/>
    </location>
</feature>
<dbReference type="InterPro" id="IPR011890">
    <property type="entry name" value="SMC_prok"/>
</dbReference>
<comment type="subunit">
    <text evidence="6">Homodimer.</text>
</comment>
<evidence type="ECO:0000256" key="3">
    <source>
        <dbReference type="ARBA" id="ARBA00022840"/>
    </source>
</evidence>
<keyword evidence="3 6" id="KW-0067">ATP-binding</keyword>
<dbReference type="AlphaFoldDB" id="D3PS80"/>
<dbReference type="RefSeq" id="WP_013013815.1">
    <property type="nucleotide sequence ID" value="NC_013946.1"/>
</dbReference>
<dbReference type="SMART" id="SM00968">
    <property type="entry name" value="SMC_hinge"/>
    <property type="match status" value="1"/>
</dbReference>
<feature type="coiled-coil region" evidence="6">
    <location>
        <begin position="339"/>
        <end position="432"/>
    </location>
</feature>
<dbReference type="Gene3D" id="1.10.287.1490">
    <property type="match status" value="1"/>
</dbReference>
<dbReference type="GO" id="GO:0005524">
    <property type="term" value="F:ATP binding"/>
    <property type="evidence" value="ECO:0007669"/>
    <property type="project" value="UniProtKB-UniRule"/>
</dbReference>
<dbReference type="KEGG" id="mre:K649_14805"/>
<dbReference type="GO" id="GO:0007062">
    <property type="term" value="P:sister chromatid cohesion"/>
    <property type="evidence" value="ECO:0007669"/>
    <property type="project" value="InterPro"/>
</dbReference>
<keyword evidence="4 6" id="KW-0175">Coiled coil</keyword>
<feature type="coiled-coil region" evidence="6">
    <location>
        <begin position="882"/>
        <end position="923"/>
    </location>
</feature>
<comment type="similarity">
    <text evidence="6">Belongs to the SMC family.</text>
</comment>
<keyword evidence="1 6" id="KW-0963">Cytoplasm</keyword>
<dbReference type="GO" id="GO:0003677">
    <property type="term" value="F:DNA binding"/>
    <property type="evidence" value="ECO:0007669"/>
    <property type="project" value="UniProtKB-UniRule"/>
</dbReference>
<dbReference type="SUPFAM" id="SSF75553">
    <property type="entry name" value="Smc hinge domain"/>
    <property type="match status" value="1"/>
</dbReference>
<keyword evidence="5 6" id="KW-0238">DNA-binding</keyword>
<dbReference type="GO" id="GO:0007059">
    <property type="term" value="P:chromosome segregation"/>
    <property type="evidence" value="ECO:0007669"/>
    <property type="project" value="UniProtKB-UniRule"/>
</dbReference>
<evidence type="ECO:0000256" key="4">
    <source>
        <dbReference type="ARBA" id="ARBA00023054"/>
    </source>
</evidence>
<dbReference type="SUPFAM" id="SSF52540">
    <property type="entry name" value="P-loop containing nucleoside triphosphate hydrolases"/>
    <property type="match status" value="1"/>
</dbReference>
<evidence type="ECO:0000256" key="1">
    <source>
        <dbReference type="ARBA" id="ARBA00022490"/>
    </source>
</evidence>
<accession>D3PS80</accession>
<feature type="coiled-coil region" evidence="6">
    <location>
        <begin position="219"/>
        <end position="302"/>
    </location>
</feature>
<comment type="subcellular location">
    <subcellularLocation>
        <location evidence="6">Cytoplasm</location>
    </subcellularLocation>
</comment>
<reference evidence="9" key="2">
    <citation type="submission" date="2013-04" db="EMBL/GenBank/DDBJ databases">
        <title>Non-Hybrid, Finished Microbial Genome Assemblies from Long-Read SMRT Sequencing Data.</title>
        <authorList>
            <person name="Klammer A."/>
            <person name="Drake J."/>
            <person name="Heiner C."/>
            <person name="Clum A."/>
            <person name="Copeland A."/>
            <person name="Huddleston J."/>
            <person name="Eichler E."/>
            <person name="Turner S.W."/>
        </authorList>
    </citation>
    <scope>NUCLEOTIDE SEQUENCE</scope>
    <source>
        <strain evidence="9">DSM 1279</strain>
    </source>
</reference>
<evidence type="ECO:0000313" key="8">
    <source>
        <dbReference type="EMBL" id="ADD28313.1"/>
    </source>
</evidence>
<dbReference type="Proteomes" id="UP000013026">
    <property type="component" value="Chromosome"/>
</dbReference>
<dbReference type="Proteomes" id="UP000006655">
    <property type="component" value="Chromosome"/>
</dbReference>
<dbReference type="GO" id="GO:0005694">
    <property type="term" value="C:chromosome"/>
    <property type="evidence" value="ECO:0007669"/>
    <property type="project" value="InterPro"/>
</dbReference>
<dbReference type="HAMAP" id="MF_01894">
    <property type="entry name" value="Smc_prok"/>
    <property type="match status" value="1"/>
</dbReference>
<keyword evidence="10" id="KW-1185">Reference proteome</keyword>
<evidence type="ECO:0000313" key="10">
    <source>
        <dbReference type="Proteomes" id="UP000006655"/>
    </source>
</evidence>
<name>D3PS80_MEIRD</name>
<feature type="binding site" evidence="6">
    <location>
        <begin position="32"/>
        <end position="39"/>
    </location>
    <ligand>
        <name>ATP</name>
        <dbReference type="ChEBI" id="CHEBI:30616"/>
    </ligand>
</feature>
<evidence type="ECO:0000256" key="2">
    <source>
        <dbReference type="ARBA" id="ARBA00022741"/>
    </source>
</evidence>
<dbReference type="PATRIC" id="fig|504728.9.peg.3039"/>
<dbReference type="GO" id="GO:0005737">
    <property type="term" value="C:cytoplasm"/>
    <property type="evidence" value="ECO:0007669"/>
    <property type="project" value="UniProtKB-SubCell"/>
</dbReference>
<dbReference type="STRING" id="504728.K649_14805"/>
<comment type="domain">
    <text evidence="6">Contains large globular domains required for ATP hydrolysis at each terminus and a third globular domain forming a flexible hinge near the middle of the molecule. These domains are separated by coiled-coil structures.</text>
</comment>
<dbReference type="PANTHER" id="PTHR43977">
    <property type="entry name" value="STRUCTURAL MAINTENANCE OF CHROMOSOMES PROTEIN 3"/>
    <property type="match status" value="1"/>
</dbReference>